<evidence type="ECO:0000256" key="1">
    <source>
        <dbReference type="SAM" id="Phobius"/>
    </source>
</evidence>
<gene>
    <name evidence="2" type="ORF">LXT13_26150</name>
</gene>
<keyword evidence="3" id="KW-1185">Reference proteome</keyword>
<proteinExistence type="predicted"/>
<dbReference type="EMBL" id="JAJTWU010000013">
    <property type="protein sequence ID" value="MCE4557878.1"/>
    <property type="molecule type" value="Genomic_DNA"/>
</dbReference>
<organism evidence="2 3">
    <name type="scientific">Pelomonas cellulosilytica</name>
    <dbReference type="NCBI Taxonomy" id="2906762"/>
    <lineage>
        <taxon>Bacteria</taxon>
        <taxon>Pseudomonadati</taxon>
        <taxon>Pseudomonadota</taxon>
        <taxon>Betaproteobacteria</taxon>
        <taxon>Burkholderiales</taxon>
        <taxon>Sphaerotilaceae</taxon>
        <taxon>Roseateles</taxon>
    </lineage>
</organism>
<keyword evidence="1" id="KW-0472">Membrane</keyword>
<protein>
    <recommendedName>
        <fullName evidence="4">DUF58 domain-containing protein</fullName>
    </recommendedName>
</protein>
<comment type="caution">
    <text evidence="2">The sequence shown here is derived from an EMBL/GenBank/DDBJ whole genome shotgun (WGS) entry which is preliminary data.</text>
</comment>
<dbReference type="Proteomes" id="UP001200741">
    <property type="component" value="Unassembled WGS sequence"/>
</dbReference>
<name>A0ABS8Y3Z0_9BURK</name>
<dbReference type="RefSeq" id="WP_233375262.1">
    <property type="nucleotide sequence ID" value="NZ_JAJTWU010000013.1"/>
</dbReference>
<feature type="transmembrane region" description="Helical" evidence="1">
    <location>
        <begin position="35"/>
        <end position="52"/>
    </location>
</feature>
<accession>A0ABS8Y3Z0</accession>
<evidence type="ECO:0008006" key="4">
    <source>
        <dbReference type="Google" id="ProtNLM"/>
    </source>
</evidence>
<evidence type="ECO:0000313" key="2">
    <source>
        <dbReference type="EMBL" id="MCE4557878.1"/>
    </source>
</evidence>
<evidence type="ECO:0000313" key="3">
    <source>
        <dbReference type="Proteomes" id="UP001200741"/>
    </source>
</evidence>
<sequence length="151" mass="16376">MDRFIFYSKPKLVASLAPMFVIAVALFWLGLTSGVLMILAAVWALVVVSLLLKLSPFDRPVLEFGGSEIAFGPGLATKVPISRIKYAVSGGSSPHAWPGSVIVLLEMEPRVAGGQRYQDQKVIQLFCVDATPEDIAKHINALVGFAARREH</sequence>
<reference evidence="2 3" key="1">
    <citation type="submission" date="2021-12" db="EMBL/GenBank/DDBJ databases">
        <title>Genome seq of P8.</title>
        <authorList>
            <person name="Seo T."/>
        </authorList>
    </citation>
    <scope>NUCLEOTIDE SEQUENCE [LARGE SCALE GENOMIC DNA]</scope>
    <source>
        <strain evidence="2 3">P8</strain>
    </source>
</reference>
<keyword evidence="1" id="KW-1133">Transmembrane helix</keyword>
<keyword evidence="1" id="KW-0812">Transmembrane</keyword>
<feature type="transmembrane region" description="Helical" evidence="1">
    <location>
        <begin position="12"/>
        <end position="29"/>
    </location>
</feature>